<dbReference type="AlphaFoldDB" id="A0A1F7UMK1"/>
<dbReference type="PANTHER" id="PTHR46211">
    <property type="entry name" value="GLYCEROPHOSPHORYL DIESTER PHOSPHODIESTERASE"/>
    <property type="match status" value="1"/>
</dbReference>
<dbReference type="SUPFAM" id="SSF51695">
    <property type="entry name" value="PLC-like phosphodiesterases"/>
    <property type="match status" value="1"/>
</dbReference>
<evidence type="ECO:0000259" key="1">
    <source>
        <dbReference type="PROSITE" id="PS51704"/>
    </source>
</evidence>
<feature type="domain" description="GP-PDE" evidence="1">
    <location>
        <begin position="1"/>
        <end position="168"/>
    </location>
</feature>
<organism evidence="2 3">
    <name type="scientific">Candidatus Uhrbacteria bacterium RIFCSPHIGHO2_12_FULL_60_25</name>
    <dbReference type="NCBI Taxonomy" id="1802399"/>
    <lineage>
        <taxon>Bacteria</taxon>
        <taxon>Candidatus Uhriibacteriota</taxon>
    </lineage>
</organism>
<feature type="non-terminal residue" evidence="2">
    <location>
        <position position="168"/>
    </location>
</feature>
<dbReference type="PROSITE" id="PS51704">
    <property type="entry name" value="GP_PDE"/>
    <property type="match status" value="1"/>
</dbReference>
<dbReference type="EMBL" id="MGEH01000008">
    <property type="protein sequence ID" value="OGL79465.1"/>
    <property type="molecule type" value="Genomic_DNA"/>
</dbReference>
<dbReference type="PANTHER" id="PTHR46211:SF14">
    <property type="entry name" value="GLYCEROPHOSPHODIESTER PHOSPHODIESTERASE"/>
    <property type="match status" value="1"/>
</dbReference>
<accession>A0A1F7UMK1</accession>
<comment type="caution">
    <text evidence="2">The sequence shown here is derived from an EMBL/GenBank/DDBJ whole genome shotgun (WGS) entry which is preliminary data.</text>
</comment>
<evidence type="ECO:0000313" key="3">
    <source>
        <dbReference type="Proteomes" id="UP000176603"/>
    </source>
</evidence>
<sequence>MQIFAHRGVAGRNADENSIEAVRRAVTQGVDGIEVDVRRTRDDEAVLVHDPDLRRIAGDVRQVQDLTVKELQDVVLRHGSKIATLDELTANVPPPIELDLEVKDREALDLMVRKLRTSTGLRERALLSSFSQDVIEQASHDVPDVRRLFLMRTWPVRIRFFMGWVKEH</sequence>
<dbReference type="GO" id="GO:0006629">
    <property type="term" value="P:lipid metabolic process"/>
    <property type="evidence" value="ECO:0007669"/>
    <property type="project" value="InterPro"/>
</dbReference>
<proteinExistence type="predicted"/>
<dbReference type="STRING" id="1802399.A3E39_00510"/>
<protein>
    <recommendedName>
        <fullName evidence="1">GP-PDE domain-containing protein</fullName>
    </recommendedName>
</protein>
<evidence type="ECO:0000313" key="2">
    <source>
        <dbReference type="EMBL" id="OGL79465.1"/>
    </source>
</evidence>
<dbReference type="Proteomes" id="UP000176603">
    <property type="component" value="Unassembled WGS sequence"/>
</dbReference>
<dbReference type="InterPro" id="IPR017946">
    <property type="entry name" value="PLC-like_Pdiesterase_TIM-brl"/>
</dbReference>
<dbReference type="InterPro" id="IPR030395">
    <property type="entry name" value="GP_PDE_dom"/>
</dbReference>
<dbReference type="GO" id="GO:0008081">
    <property type="term" value="F:phosphoric diester hydrolase activity"/>
    <property type="evidence" value="ECO:0007669"/>
    <property type="project" value="InterPro"/>
</dbReference>
<name>A0A1F7UMK1_9BACT</name>
<dbReference type="Gene3D" id="3.20.20.190">
    <property type="entry name" value="Phosphatidylinositol (PI) phosphodiesterase"/>
    <property type="match status" value="1"/>
</dbReference>
<gene>
    <name evidence="2" type="ORF">A3E39_00510</name>
</gene>
<reference evidence="2 3" key="1">
    <citation type="journal article" date="2016" name="Nat. Commun.">
        <title>Thousands of microbial genomes shed light on interconnected biogeochemical processes in an aquifer system.</title>
        <authorList>
            <person name="Anantharaman K."/>
            <person name="Brown C.T."/>
            <person name="Hug L.A."/>
            <person name="Sharon I."/>
            <person name="Castelle C.J."/>
            <person name="Probst A.J."/>
            <person name="Thomas B.C."/>
            <person name="Singh A."/>
            <person name="Wilkins M.J."/>
            <person name="Karaoz U."/>
            <person name="Brodie E.L."/>
            <person name="Williams K.H."/>
            <person name="Hubbard S.S."/>
            <person name="Banfield J.F."/>
        </authorList>
    </citation>
    <scope>NUCLEOTIDE SEQUENCE [LARGE SCALE GENOMIC DNA]</scope>
</reference>
<dbReference type="Pfam" id="PF03009">
    <property type="entry name" value="GDPD"/>
    <property type="match status" value="1"/>
</dbReference>